<feature type="region of interest" description="Disordered" evidence="1">
    <location>
        <begin position="31"/>
        <end position="74"/>
    </location>
</feature>
<keyword evidence="3" id="KW-1185">Reference proteome</keyword>
<dbReference type="KEGG" id="ahb:bsdtb5_29880"/>
<dbReference type="RefSeq" id="WP_271712795.1">
    <property type="nucleotide sequence ID" value="NZ_AP024169.1"/>
</dbReference>
<proteinExistence type="predicted"/>
<accession>A0A7R7EMU9</accession>
<dbReference type="EMBL" id="AP024169">
    <property type="protein sequence ID" value="BCN31693.1"/>
    <property type="molecule type" value="Genomic_DNA"/>
</dbReference>
<feature type="compositionally biased region" description="Low complexity" evidence="1">
    <location>
        <begin position="59"/>
        <end position="74"/>
    </location>
</feature>
<gene>
    <name evidence="2" type="ORF">bsdtb5_29880</name>
</gene>
<evidence type="ECO:0000256" key="1">
    <source>
        <dbReference type="SAM" id="MobiDB-lite"/>
    </source>
</evidence>
<feature type="compositionally biased region" description="Basic and acidic residues" evidence="1">
    <location>
        <begin position="33"/>
        <end position="53"/>
    </location>
</feature>
<dbReference type="AlphaFoldDB" id="A0A7R7EMU9"/>
<organism evidence="2 3">
    <name type="scientific">Anaeromicropila herbilytica</name>
    <dbReference type="NCBI Taxonomy" id="2785025"/>
    <lineage>
        <taxon>Bacteria</taxon>
        <taxon>Bacillati</taxon>
        <taxon>Bacillota</taxon>
        <taxon>Clostridia</taxon>
        <taxon>Lachnospirales</taxon>
        <taxon>Lachnospiraceae</taxon>
        <taxon>Anaeromicropila</taxon>
    </lineage>
</organism>
<evidence type="ECO:0000313" key="2">
    <source>
        <dbReference type="EMBL" id="BCN31693.1"/>
    </source>
</evidence>
<name>A0A7R7EMU9_9FIRM</name>
<protein>
    <submittedName>
        <fullName evidence="2">Uncharacterized protein</fullName>
    </submittedName>
</protein>
<reference evidence="2 3" key="1">
    <citation type="submission" date="2020-11" db="EMBL/GenBank/DDBJ databases">
        <title>Draft genome sequencing of a Lachnospiraceae strain isolated from anoxic soil subjected to BSD treatment.</title>
        <authorList>
            <person name="Uek A."/>
            <person name="Tonouchi A."/>
        </authorList>
    </citation>
    <scope>NUCLEOTIDE SEQUENCE [LARGE SCALE GENOMIC DNA]</scope>
    <source>
        <strain evidence="2 3">TB5</strain>
    </source>
</reference>
<dbReference type="Proteomes" id="UP000595897">
    <property type="component" value="Chromosome"/>
</dbReference>
<sequence length="258" mass="28401">MKLKYKKMILAVTVSAMGIGLITYSIGTSVSNRSDKSPKITSESKIKDSKEDTDQVADTKSNSKSTKSSKTGTTASTELVENAYPEINTLVNKYLEASLKADMDTLKTVMTDTSVVDVKELQKKAEYIEGYKNISCYTKPGPVEGSYIVYVYSEVKILNIDTLAPGLTRLYICTAEDGKLYIFSSEYDDQTKDYIAQTEKDAKVIALIDNVNKKLAAAISSDADLKAFVDKLNQNTNKAKQIIKDNELKSNKDSSKGN</sequence>
<evidence type="ECO:0000313" key="3">
    <source>
        <dbReference type="Proteomes" id="UP000595897"/>
    </source>
</evidence>